<keyword evidence="7 8" id="KW-0472">Membrane</keyword>
<evidence type="ECO:0000256" key="5">
    <source>
        <dbReference type="ARBA" id="ARBA00022692"/>
    </source>
</evidence>
<feature type="transmembrane region" description="Helical" evidence="8">
    <location>
        <begin position="182"/>
        <end position="201"/>
    </location>
</feature>
<feature type="transmembrane region" description="Helical" evidence="8">
    <location>
        <begin position="288"/>
        <end position="314"/>
    </location>
</feature>
<dbReference type="AlphaFoldDB" id="A0A1G7BV82"/>
<accession>A0A1G7BV82</accession>
<name>A0A1G7BV82_9BACT</name>
<evidence type="ECO:0000256" key="1">
    <source>
        <dbReference type="ARBA" id="ARBA00004651"/>
    </source>
</evidence>
<sequence>MSERLSAIAGHPRRLLGLILLLSLLLKLLLLWSDPVVNRDAAVYVAAARHYAQGQFGAGLAQYPMPLYPLLLAAVHGLVPDWIRAGQLLSSLALVLCLLPLYSLGRRLFSPAAALATCLLFALLPTYNEAAVFLLRDPLFLLLALACLAQLARYSARPGIGGVFVTLLLALLATALRIEGLLLLALLPPLLLLITAANPAPGWRLKQVLRAGLLLVLLLALFWELGWLELAGVSRLGEARQWLEGLVRLELFTDYRQLLDQIKQLQRQLPGGHLANNLLEVTRHYAPLIYLLGLVEMLATALLPGTLLALWPLWRAGRGFWSPARQVLLWPLLAFVALNLLFCLVHNFTTGRYLWLPLVLCLVLAGEGLQGWRQWLASRPALLALLLVLVYGVPAAKTLALAQQADKNHSIRQAGYWLRHNDAPQRLRLLSNDSRFGLYADRLALPWDRELAERLSFAETLPAVDLVLLALPARQRLVLPAGLVERATFHDGTMQVLVLAPGD</sequence>
<keyword evidence="4 9" id="KW-0808">Transferase</keyword>
<dbReference type="Proteomes" id="UP000243205">
    <property type="component" value="Unassembled WGS sequence"/>
</dbReference>
<keyword evidence="3 9" id="KW-0328">Glycosyltransferase</keyword>
<comment type="subcellular location">
    <subcellularLocation>
        <location evidence="1">Cell membrane</location>
        <topology evidence="1">Multi-pass membrane protein</topology>
    </subcellularLocation>
</comment>
<gene>
    <name evidence="9" type="ORF">SAMN05661003_10733</name>
</gene>
<keyword evidence="5 8" id="KW-0812">Transmembrane</keyword>
<evidence type="ECO:0000256" key="2">
    <source>
        <dbReference type="ARBA" id="ARBA00022475"/>
    </source>
</evidence>
<evidence type="ECO:0000256" key="4">
    <source>
        <dbReference type="ARBA" id="ARBA00022679"/>
    </source>
</evidence>
<evidence type="ECO:0000256" key="6">
    <source>
        <dbReference type="ARBA" id="ARBA00022989"/>
    </source>
</evidence>
<dbReference type="STRING" id="57664.SAMN05661003_10733"/>
<feature type="transmembrane region" description="Helical" evidence="8">
    <location>
        <begin position="326"/>
        <end position="347"/>
    </location>
</feature>
<dbReference type="InterPro" id="IPR050297">
    <property type="entry name" value="LipidA_mod_glycosyltrf_83"/>
</dbReference>
<keyword evidence="2" id="KW-1003">Cell membrane</keyword>
<dbReference type="OrthoDB" id="5405267at2"/>
<organism evidence="9 10">
    <name type="scientific">Desulfuromonas thiophila</name>
    <dbReference type="NCBI Taxonomy" id="57664"/>
    <lineage>
        <taxon>Bacteria</taxon>
        <taxon>Pseudomonadati</taxon>
        <taxon>Thermodesulfobacteriota</taxon>
        <taxon>Desulfuromonadia</taxon>
        <taxon>Desulfuromonadales</taxon>
        <taxon>Desulfuromonadaceae</taxon>
        <taxon>Desulfuromonas</taxon>
    </lineage>
</organism>
<evidence type="ECO:0000256" key="3">
    <source>
        <dbReference type="ARBA" id="ARBA00022676"/>
    </source>
</evidence>
<reference evidence="10" key="1">
    <citation type="submission" date="2016-10" db="EMBL/GenBank/DDBJ databases">
        <authorList>
            <person name="Varghese N."/>
            <person name="Submissions S."/>
        </authorList>
    </citation>
    <scope>NUCLEOTIDE SEQUENCE [LARGE SCALE GENOMIC DNA]</scope>
    <source>
        <strain evidence="10">DSM 8987</strain>
    </source>
</reference>
<feature type="transmembrane region" description="Helical" evidence="8">
    <location>
        <begin position="381"/>
        <end position="402"/>
    </location>
</feature>
<protein>
    <submittedName>
        <fullName evidence="9">Dolichyl-phosphate-mannose-protein mannosyltransferase</fullName>
    </submittedName>
</protein>
<feature type="transmembrane region" description="Helical" evidence="8">
    <location>
        <begin position="82"/>
        <end position="101"/>
    </location>
</feature>
<dbReference type="GO" id="GO:0009103">
    <property type="term" value="P:lipopolysaccharide biosynthetic process"/>
    <property type="evidence" value="ECO:0007669"/>
    <property type="project" value="UniProtKB-ARBA"/>
</dbReference>
<dbReference type="GO" id="GO:0016763">
    <property type="term" value="F:pentosyltransferase activity"/>
    <property type="evidence" value="ECO:0007669"/>
    <property type="project" value="TreeGrafter"/>
</dbReference>
<dbReference type="PANTHER" id="PTHR33908:SF11">
    <property type="entry name" value="MEMBRANE PROTEIN"/>
    <property type="match status" value="1"/>
</dbReference>
<evidence type="ECO:0000313" key="9">
    <source>
        <dbReference type="EMBL" id="SDE30105.1"/>
    </source>
</evidence>
<dbReference type="PANTHER" id="PTHR33908">
    <property type="entry name" value="MANNOSYLTRANSFERASE YKCB-RELATED"/>
    <property type="match status" value="1"/>
</dbReference>
<feature type="transmembrane region" description="Helical" evidence="8">
    <location>
        <begin position="353"/>
        <end position="369"/>
    </location>
</feature>
<keyword evidence="10" id="KW-1185">Reference proteome</keyword>
<evidence type="ECO:0000313" key="10">
    <source>
        <dbReference type="Proteomes" id="UP000243205"/>
    </source>
</evidence>
<keyword evidence="6 8" id="KW-1133">Transmembrane helix</keyword>
<evidence type="ECO:0000256" key="8">
    <source>
        <dbReference type="SAM" id="Phobius"/>
    </source>
</evidence>
<feature type="transmembrane region" description="Helical" evidence="8">
    <location>
        <begin position="159"/>
        <end position="176"/>
    </location>
</feature>
<evidence type="ECO:0000256" key="7">
    <source>
        <dbReference type="ARBA" id="ARBA00023136"/>
    </source>
</evidence>
<feature type="transmembrane region" description="Helical" evidence="8">
    <location>
        <begin position="108"/>
        <end position="127"/>
    </location>
</feature>
<proteinExistence type="predicted"/>
<feature type="transmembrane region" description="Helical" evidence="8">
    <location>
        <begin position="208"/>
        <end position="228"/>
    </location>
</feature>
<dbReference type="RefSeq" id="WP_092078166.1">
    <property type="nucleotide sequence ID" value="NZ_FNAQ01000007.1"/>
</dbReference>
<dbReference type="GO" id="GO:0005886">
    <property type="term" value="C:plasma membrane"/>
    <property type="evidence" value="ECO:0007669"/>
    <property type="project" value="UniProtKB-SubCell"/>
</dbReference>
<dbReference type="EMBL" id="FNAQ01000007">
    <property type="protein sequence ID" value="SDE30105.1"/>
    <property type="molecule type" value="Genomic_DNA"/>
</dbReference>